<name>A0ABU7PDM9_9ACTN</name>
<keyword evidence="3" id="KW-1185">Reference proteome</keyword>
<proteinExistence type="predicted"/>
<keyword evidence="1" id="KW-0472">Membrane</keyword>
<reference evidence="2 3" key="1">
    <citation type="submission" date="2023-12" db="EMBL/GenBank/DDBJ databases">
        <title>Streptomyces sp. V4-01.</title>
        <authorList>
            <person name="Somphong A."/>
            <person name="Phongsopitanun W."/>
        </authorList>
    </citation>
    <scope>NUCLEOTIDE SEQUENCE [LARGE SCALE GENOMIC DNA]</scope>
    <source>
        <strain evidence="2 3">V4-01</strain>
    </source>
</reference>
<comment type="caution">
    <text evidence="2">The sequence shown here is derived from an EMBL/GenBank/DDBJ whole genome shotgun (WGS) entry which is preliminary data.</text>
</comment>
<dbReference type="Proteomes" id="UP001344658">
    <property type="component" value="Unassembled WGS sequence"/>
</dbReference>
<organism evidence="2 3">
    <name type="scientific">Actinacidiphila polyblastidii</name>
    <dbReference type="NCBI Taxonomy" id="3110430"/>
    <lineage>
        <taxon>Bacteria</taxon>
        <taxon>Bacillati</taxon>
        <taxon>Actinomycetota</taxon>
        <taxon>Actinomycetes</taxon>
        <taxon>Kitasatosporales</taxon>
        <taxon>Streptomycetaceae</taxon>
        <taxon>Actinacidiphila</taxon>
    </lineage>
</organism>
<keyword evidence="1" id="KW-0812">Transmembrane</keyword>
<dbReference type="EMBL" id="JAZEWV010000013">
    <property type="protein sequence ID" value="MEE4543793.1"/>
    <property type="molecule type" value="Genomic_DNA"/>
</dbReference>
<evidence type="ECO:0000256" key="1">
    <source>
        <dbReference type="SAM" id="Phobius"/>
    </source>
</evidence>
<feature type="transmembrane region" description="Helical" evidence="1">
    <location>
        <begin position="20"/>
        <end position="41"/>
    </location>
</feature>
<gene>
    <name evidence="2" type="ORF">V2S66_17680</name>
</gene>
<evidence type="ECO:0000313" key="3">
    <source>
        <dbReference type="Proteomes" id="UP001344658"/>
    </source>
</evidence>
<dbReference type="RefSeq" id="WP_330796538.1">
    <property type="nucleotide sequence ID" value="NZ_JAZEWV010000013.1"/>
</dbReference>
<protein>
    <submittedName>
        <fullName evidence="2">Uncharacterized protein</fullName>
    </submittedName>
</protein>
<accession>A0ABU7PDM9</accession>
<keyword evidence="1" id="KW-1133">Transmembrane helix</keyword>
<sequence>MHTHRLTSLALNHSTSGGSPIMRIVIVVAVVGVALMAWFLLRGYRND</sequence>
<evidence type="ECO:0000313" key="2">
    <source>
        <dbReference type="EMBL" id="MEE4543793.1"/>
    </source>
</evidence>